<sequence length="145" mass="15534">MCADSTVNNRTLDLPGDKPDTAIFADVCVGVVNGNQVQARTTLYWHLLADQVVDRSKRFSSVRVTTRAEKRSTNGTDSIVTSKTCDFTDQLNQAWANSTALTCQSPATAFGSTGSWSADATVIYDIEGDGKGAITWQLTGSPLIP</sequence>
<comment type="caution">
    <text evidence="1">The sequence shown here is derived from an EMBL/GenBank/DDBJ whole genome shotgun (WGS) entry which is preliminary data.</text>
</comment>
<proteinExistence type="predicted"/>
<accession>A0ABT7ZDK5</accession>
<keyword evidence="2" id="KW-1185">Reference proteome</keyword>
<dbReference type="RefSeq" id="WP_290114966.1">
    <property type="nucleotide sequence ID" value="NZ_JAUEPL010000055.1"/>
</dbReference>
<reference evidence="1" key="1">
    <citation type="submission" date="2023-06" db="EMBL/GenBank/DDBJ databases">
        <title>WGS-Sequencing of Streptomyces ficellus isolate 21 collected from sand in Gara Djebilet Iron Mine in Algeria.</title>
        <authorList>
            <person name="Zegers G.P."/>
            <person name="Gomez A."/>
            <person name="Gueddou A."/>
            <person name="Zahara A.F."/>
            <person name="Worth M."/>
            <person name="Sevigny J.L."/>
            <person name="Tisa L."/>
        </authorList>
    </citation>
    <scope>NUCLEOTIDE SEQUENCE</scope>
    <source>
        <strain evidence="1">AS11</strain>
    </source>
</reference>
<protein>
    <submittedName>
        <fullName evidence="1">Uncharacterized protein</fullName>
    </submittedName>
</protein>
<organism evidence="1 2">
    <name type="scientific">Streptomyces ficellus</name>
    <dbReference type="NCBI Taxonomy" id="1977088"/>
    <lineage>
        <taxon>Bacteria</taxon>
        <taxon>Bacillati</taxon>
        <taxon>Actinomycetota</taxon>
        <taxon>Actinomycetes</taxon>
        <taxon>Kitasatosporales</taxon>
        <taxon>Streptomycetaceae</taxon>
        <taxon>Streptomyces</taxon>
    </lineage>
</organism>
<gene>
    <name evidence="1" type="ORF">QWM81_26895</name>
</gene>
<dbReference type="EMBL" id="JAUEPL010000055">
    <property type="protein sequence ID" value="MDN3297600.1"/>
    <property type="molecule type" value="Genomic_DNA"/>
</dbReference>
<name>A0ABT7ZDK5_9ACTN</name>
<evidence type="ECO:0000313" key="2">
    <source>
        <dbReference type="Proteomes" id="UP001174050"/>
    </source>
</evidence>
<dbReference type="Proteomes" id="UP001174050">
    <property type="component" value="Unassembled WGS sequence"/>
</dbReference>
<evidence type="ECO:0000313" key="1">
    <source>
        <dbReference type="EMBL" id="MDN3297600.1"/>
    </source>
</evidence>